<evidence type="ECO:0000313" key="8">
    <source>
        <dbReference type="Proteomes" id="UP001176961"/>
    </source>
</evidence>
<accession>A0AA36GG02</accession>
<dbReference type="EC" id="2.4.1.-" evidence="6"/>
<reference evidence="7" key="1">
    <citation type="submission" date="2023-07" db="EMBL/GenBank/DDBJ databases">
        <authorList>
            <consortium name="CYATHOMIX"/>
        </authorList>
    </citation>
    <scope>NUCLEOTIDE SEQUENCE</scope>
    <source>
        <strain evidence="7">N/A</strain>
    </source>
</reference>
<comment type="similarity">
    <text evidence="2 6">Belongs to the glycosyltransferase 92 family.</text>
</comment>
<evidence type="ECO:0000256" key="2">
    <source>
        <dbReference type="ARBA" id="ARBA00007647"/>
    </source>
</evidence>
<organism evidence="7 8">
    <name type="scientific">Cylicocyclus nassatus</name>
    <name type="common">Nematode worm</name>
    <dbReference type="NCBI Taxonomy" id="53992"/>
    <lineage>
        <taxon>Eukaryota</taxon>
        <taxon>Metazoa</taxon>
        <taxon>Ecdysozoa</taxon>
        <taxon>Nematoda</taxon>
        <taxon>Chromadorea</taxon>
        <taxon>Rhabditida</taxon>
        <taxon>Rhabditina</taxon>
        <taxon>Rhabditomorpha</taxon>
        <taxon>Strongyloidea</taxon>
        <taxon>Strongylidae</taxon>
        <taxon>Cylicocyclus</taxon>
    </lineage>
</organism>
<evidence type="ECO:0000256" key="4">
    <source>
        <dbReference type="ARBA" id="ARBA00022679"/>
    </source>
</evidence>
<dbReference type="GO" id="GO:0016020">
    <property type="term" value="C:membrane"/>
    <property type="evidence" value="ECO:0007669"/>
    <property type="project" value="UniProtKB-SubCell"/>
</dbReference>
<keyword evidence="3 6" id="KW-0328">Glycosyltransferase</keyword>
<evidence type="ECO:0000256" key="1">
    <source>
        <dbReference type="ARBA" id="ARBA00004167"/>
    </source>
</evidence>
<keyword evidence="5" id="KW-0472">Membrane</keyword>
<keyword evidence="8" id="KW-1185">Reference proteome</keyword>
<name>A0AA36GG02_CYLNA</name>
<dbReference type="InterPro" id="IPR008166">
    <property type="entry name" value="Glyco_transf_92"/>
</dbReference>
<dbReference type="Proteomes" id="UP001176961">
    <property type="component" value="Unassembled WGS sequence"/>
</dbReference>
<dbReference type="AlphaFoldDB" id="A0AA36GG02"/>
<comment type="caution">
    <text evidence="7">The sequence shown here is derived from an EMBL/GenBank/DDBJ whole genome shotgun (WGS) entry which is preliminary data.</text>
</comment>
<dbReference type="GO" id="GO:0016757">
    <property type="term" value="F:glycosyltransferase activity"/>
    <property type="evidence" value="ECO:0007669"/>
    <property type="project" value="UniProtKB-UniRule"/>
</dbReference>
<feature type="non-terminal residue" evidence="7">
    <location>
        <position position="1"/>
    </location>
</feature>
<protein>
    <recommendedName>
        <fullName evidence="6">Glycosyltransferase family 92 protein</fullName>
        <ecNumber evidence="6">2.4.1.-</ecNumber>
    </recommendedName>
</protein>
<keyword evidence="4 6" id="KW-0808">Transferase</keyword>
<gene>
    <name evidence="7" type="ORF">CYNAS_LOCUS5197</name>
</gene>
<evidence type="ECO:0000256" key="3">
    <source>
        <dbReference type="ARBA" id="ARBA00022676"/>
    </source>
</evidence>
<dbReference type="EMBL" id="CATQJL010000112">
    <property type="protein sequence ID" value="CAJ0593214.1"/>
    <property type="molecule type" value="Genomic_DNA"/>
</dbReference>
<evidence type="ECO:0000256" key="5">
    <source>
        <dbReference type="ARBA" id="ARBA00023136"/>
    </source>
</evidence>
<dbReference type="Pfam" id="PF01697">
    <property type="entry name" value="Glyco_transf_92"/>
    <property type="match status" value="1"/>
</dbReference>
<sequence length="54" mass="6141">MLGTIQFERVGETGKLVADPRYVNSTWIHFPLSILNGMERYVVPNNVNAITHLK</sequence>
<proteinExistence type="inferred from homology"/>
<evidence type="ECO:0000256" key="6">
    <source>
        <dbReference type="RuleBase" id="RU366017"/>
    </source>
</evidence>
<comment type="subcellular location">
    <subcellularLocation>
        <location evidence="1">Membrane</location>
        <topology evidence="1">Single-pass membrane protein</topology>
    </subcellularLocation>
</comment>
<evidence type="ECO:0000313" key="7">
    <source>
        <dbReference type="EMBL" id="CAJ0593214.1"/>
    </source>
</evidence>